<dbReference type="Proteomes" id="UP001472677">
    <property type="component" value="Unassembled WGS sequence"/>
</dbReference>
<keyword evidence="6" id="KW-0677">Repeat</keyword>
<dbReference type="PRINTS" id="PR00019">
    <property type="entry name" value="LEURICHRPT"/>
</dbReference>
<evidence type="ECO:0008006" key="14">
    <source>
        <dbReference type="Google" id="ProtNLM"/>
    </source>
</evidence>
<comment type="caution">
    <text evidence="12">The sequence shown here is derived from an EMBL/GenBank/DDBJ whole genome shotgun (WGS) entry which is preliminary data.</text>
</comment>
<keyword evidence="7" id="KW-1133">Transmembrane helix</keyword>
<protein>
    <recommendedName>
        <fullName evidence="14">Receptor-like protein 12</fullName>
    </recommendedName>
</protein>
<sequence>MSRVGYFDASHNNLRGPIPSCLGTMSRLFYFNASHNNLSGQIPSCLGTMSRLVYFDASHNNLSGPIPNCLGNMSALSSLNLQGNNLSGIMPEFSKANQLRFLIVDGNKLEGQLPRSLVECTHLQVLDVGNNMMHDTFPFWLEKLPNLAVLILRKNTFYGQIKHLKRKISFPALDVLDIASNQFSGKLSVDFLQATQLRSLKIGGNKLEGKLPSSLANCNNLEVVDLGNNMIHDTFPFWLEKLPSLKVLILRGNIFYGAITRVDTKHGFPKLHILDIASNNFSGVLSNEFLQSLNAMKQVANENKANLEYIGEQNNIVQLYYQDSVTIINKGIEMFYEKVLTILTCFDVSNNSFHGRVPKEIHILRSLRVLNLSHNSLSGEIPSALDNLKDLESLDLSQNNLSGKIPPQLASLTFLEVLDLSYNQLEGSIPQSNQFNTFSNDSYRGNPKLCGTPLSRKCNEVGLPKPPSPSSRKDEEKS</sequence>
<dbReference type="Gene3D" id="3.80.10.10">
    <property type="entry name" value="Ribonuclease Inhibitor"/>
    <property type="match status" value="2"/>
</dbReference>
<dbReference type="SUPFAM" id="SSF52058">
    <property type="entry name" value="L domain-like"/>
    <property type="match status" value="1"/>
</dbReference>
<keyword evidence="3" id="KW-1003">Cell membrane</keyword>
<evidence type="ECO:0000256" key="6">
    <source>
        <dbReference type="ARBA" id="ARBA00022737"/>
    </source>
</evidence>
<feature type="region of interest" description="Disordered" evidence="11">
    <location>
        <begin position="454"/>
        <end position="478"/>
    </location>
</feature>
<proteinExistence type="inferred from homology"/>
<evidence type="ECO:0000256" key="9">
    <source>
        <dbReference type="ARBA" id="ARBA00023170"/>
    </source>
</evidence>
<dbReference type="InterPro" id="IPR003591">
    <property type="entry name" value="Leu-rich_rpt_typical-subtyp"/>
</dbReference>
<accession>A0ABR2F3S5</accession>
<evidence type="ECO:0000256" key="7">
    <source>
        <dbReference type="ARBA" id="ARBA00022989"/>
    </source>
</evidence>
<evidence type="ECO:0000256" key="2">
    <source>
        <dbReference type="ARBA" id="ARBA00009592"/>
    </source>
</evidence>
<keyword evidence="10" id="KW-0325">Glycoprotein</keyword>
<dbReference type="SMART" id="SM00369">
    <property type="entry name" value="LRR_TYP"/>
    <property type="match status" value="5"/>
</dbReference>
<dbReference type="Pfam" id="PF13855">
    <property type="entry name" value="LRR_8"/>
    <property type="match status" value="2"/>
</dbReference>
<dbReference type="InterPro" id="IPR032675">
    <property type="entry name" value="LRR_dom_sf"/>
</dbReference>
<keyword evidence="4" id="KW-0433">Leucine-rich repeat</keyword>
<dbReference type="InterPro" id="IPR001611">
    <property type="entry name" value="Leu-rich_rpt"/>
</dbReference>
<name>A0ABR2F3S5_9ROSI</name>
<comment type="similarity">
    <text evidence="2">Belongs to the RLP family.</text>
</comment>
<comment type="subcellular location">
    <subcellularLocation>
        <location evidence="1">Cell membrane</location>
        <topology evidence="1">Single-pass type I membrane protein</topology>
    </subcellularLocation>
</comment>
<evidence type="ECO:0000313" key="13">
    <source>
        <dbReference type="Proteomes" id="UP001472677"/>
    </source>
</evidence>
<dbReference type="Pfam" id="PF00560">
    <property type="entry name" value="LRR_1"/>
    <property type="match status" value="3"/>
</dbReference>
<evidence type="ECO:0000256" key="3">
    <source>
        <dbReference type="ARBA" id="ARBA00022475"/>
    </source>
</evidence>
<dbReference type="EMBL" id="JBBPBM010000008">
    <property type="protein sequence ID" value="KAK8571659.1"/>
    <property type="molecule type" value="Genomic_DNA"/>
</dbReference>
<keyword evidence="9" id="KW-0675">Receptor</keyword>
<evidence type="ECO:0000256" key="4">
    <source>
        <dbReference type="ARBA" id="ARBA00022614"/>
    </source>
</evidence>
<evidence type="ECO:0000256" key="11">
    <source>
        <dbReference type="SAM" id="MobiDB-lite"/>
    </source>
</evidence>
<keyword evidence="13" id="KW-1185">Reference proteome</keyword>
<dbReference type="PANTHER" id="PTHR27004">
    <property type="entry name" value="RECEPTOR-LIKE PROTEIN 12 ISOFORM X1"/>
    <property type="match status" value="1"/>
</dbReference>
<organism evidence="12 13">
    <name type="scientific">Hibiscus sabdariffa</name>
    <name type="common">roselle</name>
    <dbReference type="NCBI Taxonomy" id="183260"/>
    <lineage>
        <taxon>Eukaryota</taxon>
        <taxon>Viridiplantae</taxon>
        <taxon>Streptophyta</taxon>
        <taxon>Embryophyta</taxon>
        <taxon>Tracheophyta</taxon>
        <taxon>Spermatophyta</taxon>
        <taxon>Magnoliopsida</taxon>
        <taxon>eudicotyledons</taxon>
        <taxon>Gunneridae</taxon>
        <taxon>Pentapetalae</taxon>
        <taxon>rosids</taxon>
        <taxon>malvids</taxon>
        <taxon>Malvales</taxon>
        <taxon>Malvaceae</taxon>
        <taxon>Malvoideae</taxon>
        <taxon>Hibiscus</taxon>
    </lineage>
</organism>
<dbReference type="PROSITE" id="PS51450">
    <property type="entry name" value="LRR"/>
    <property type="match status" value="2"/>
</dbReference>
<evidence type="ECO:0000256" key="8">
    <source>
        <dbReference type="ARBA" id="ARBA00023136"/>
    </source>
</evidence>
<reference evidence="12 13" key="1">
    <citation type="journal article" date="2024" name="G3 (Bethesda)">
        <title>Genome assembly of Hibiscus sabdariffa L. provides insights into metabolisms of medicinal natural products.</title>
        <authorList>
            <person name="Kim T."/>
        </authorList>
    </citation>
    <scope>NUCLEOTIDE SEQUENCE [LARGE SCALE GENOMIC DNA]</scope>
    <source>
        <strain evidence="12">TK-2024</strain>
        <tissue evidence="12">Old leaves</tissue>
    </source>
</reference>
<evidence type="ECO:0000313" key="12">
    <source>
        <dbReference type="EMBL" id="KAK8571659.1"/>
    </source>
</evidence>
<keyword evidence="5" id="KW-0812">Transmembrane</keyword>
<gene>
    <name evidence="12" type="ORF">V6N12_027737</name>
</gene>
<dbReference type="PANTHER" id="PTHR27004:SF428">
    <property type="entry name" value="OS01G0160600 PROTEIN"/>
    <property type="match status" value="1"/>
</dbReference>
<evidence type="ECO:0000256" key="5">
    <source>
        <dbReference type="ARBA" id="ARBA00022692"/>
    </source>
</evidence>
<evidence type="ECO:0000256" key="1">
    <source>
        <dbReference type="ARBA" id="ARBA00004251"/>
    </source>
</evidence>
<keyword evidence="8" id="KW-0472">Membrane</keyword>
<evidence type="ECO:0000256" key="10">
    <source>
        <dbReference type="ARBA" id="ARBA00023180"/>
    </source>
</evidence>